<keyword evidence="5" id="KW-0680">Restriction system</keyword>
<dbReference type="EMBL" id="QVEV01000010">
    <property type="protein sequence ID" value="RGC16118.1"/>
    <property type="molecule type" value="Genomic_DNA"/>
</dbReference>
<feature type="active site" evidence="6">
    <location>
        <position position="93"/>
    </location>
</feature>
<evidence type="ECO:0000256" key="4">
    <source>
        <dbReference type="ARBA" id="ARBA00022691"/>
    </source>
</evidence>
<dbReference type="GO" id="GO:0003886">
    <property type="term" value="F:DNA (cytosine-5-)-methyltransferase activity"/>
    <property type="evidence" value="ECO:0007669"/>
    <property type="project" value="UniProtKB-EC"/>
</dbReference>
<proteinExistence type="inferred from homology"/>
<comment type="similarity">
    <text evidence="6 7">Belongs to the class I-like SAM-binding methyltransferase superfamily. C5-methyltransferase family.</text>
</comment>
<organism evidence="8 9">
    <name type="scientific">Clostridium innocuum</name>
    <dbReference type="NCBI Taxonomy" id="1522"/>
    <lineage>
        <taxon>Bacteria</taxon>
        <taxon>Bacillati</taxon>
        <taxon>Bacillota</taxon>
        <taxon>Clostridia</taxon>
        <taxon>Eubacteriales</taxon>
        <taxon>Clostridiaceae</taxon>
        <taxon>Clostridium</taxon>
    </lineage>
</organism>
<dbReference type="AlphaFoldDB" id="A0A3E2VXP1"/>
<dbReference type="RefSeq" id="WP_117442911.1">
    <property type="nucleotide sequence ID" value="NZ_QVEV01000010.1"/>
</dbReference>
<gene>
    <name evidence="8" type="primary">dcm</name>
    <name evidence="8" type="ORF">DXA38_09075</name>
</gene>
<evidence type="ECO:0000313" key="9">
    <source>
        <dbReference type="Proteomes" id="UP000260025"/>
    </source>
</evidence>
<protein>
    <recommendedName>
        <fullName evidence="1">DNA (cytosine-5-)-methyltransferase</fullName>
        <ecNumber evidence="1">2.1.1.37</ecNumber>
    </recommendedName>
</protein>
<keyword evidence="3 6" id="KW-0808">Transferase</keyword>
<dbReference type="GO" id="GO:0009307">
    <property type="term" value="P:DNA restriction-modification system"/>
    <property type="evidence" value="ECO:0007669"/>
    <property type="project" value="UniProtKB-KW"/>
</dbReference>
<name>A0A3E2VXP1_CLOIN</name>
<dbReference type="PANTHER" id="PTHR46098">
    <property type="entry name" value="TRNA (CYTOSINE(38)-C(5))-METHYLTRANSFERASE"/>
    <property type="match status" value="1"/>
</dbReference>
<accession>A0A3E2VXP1</accession>
<comment type="caution">
    <text evidence="8">The sequence shown here is derived from an EMBL/GenBank/DDBJ whole genome shotgun (WGS) entry which is preliminary data.</text>
</comment>
<keyword evidence="4 6" id="KW-0949">S-adenosyl-L-methionine</keyword>
<evidence type="ECO:0000256" key="2">
    <source>
        <dbReference type="ARBA" id="ARBA00022603"/>
    </source>
</evidence>
<evidence type="ECO:0000256" key="1">
    <source>
        <dbReference type="ARBA" id="ARBA00011975"/>
    </source>
</evidence>
<sequence>MEKTVIELFAGVGGFRVGLNDIHGFNEETGRAIENRNWDFVWANQWEPSTKIQHAYECYCTRFGYENHSNEDISSVNKQDIPNHTLLVGGFPCQDYSVARSISGEKGIEGKKGVLFWQIAEILRIKNTPFVLLENVDRLLKSPARQRGRDFGIMLRTFHDLGYDVEWRVVNAADYGCAQRRRRVFIFAWRKNLHYCKGIRQRDARKYLLHTGLFAQSLPIEEFKDFKHLSKEIDLTEYRDTVEMTELFKGAFENTGVMINGKVTTIRSTPLGIPPIPLLEIREHREGLNNYFLTDNQMEKFKSMKGAKKIKRKKPNGEPYLYSEGNMAFPDKLSLPGRTMLTSEGSSNRSTHVIEDEETGSLRLLTPIEAERLQHFPDDWTNTGMPERRRYFMMGNALVTRIINSLENRLSEIIENE</sequence>
<dbReference type="Pfam" id="PF00145">
    <property type="entry name" value="DNA_methylase"/>
    <property type="match status" value="1"/>
</dbReference>
<dbReference type="InterPro" id="IPR001525">
    <property type="entry name" value="C5_MeTfrase"/>
</dbReference>
<dbReference type="EC" id="2.1.1.37" evidence="1"/>
<dbReference type="InterPro" id="IPR029063">
    <property type="entry name" value="SAM-dependent_MTases_sf"/>
</dbReference>
<reference evidence="8 9" key="1">
    <citation type="submission" date="2018-08" db="EMBL/GenBank/DDBJ databases">
        <title>A genome reference for cultivated species of the human gut microbiota.</title>
        <authorList>
            <person name="Zou Y."/>
            <person name="Xue W."/>
            <person name="Luo G."/>
        </authorList>
    </citation>
    <scope>NUCLEOTIDE SEQUENCE [LARGE SCALE GENOMIC DNA]</scope>
    <source>
        <strain evidence="8 9">OF01-2LB</strain>
    </source>
</reference>
<dbReference type="GO" id="GO:0032259">
    <property type="term" value="P:methylation"/>
    <property type="evidence" value="ECO:0007669"/>
    <property type="project" value="UniProtKB-KW"/>
</dbReference>
<dbReference type="Gene3D" id="3.40.50.150">
    <property type="entry name" value="Vaccinia Virus protein VP39"/>
    <property type="match status" value="1"/>
</dbReference>
<dbReference type="InterPro" id="IPR050750">
    <property type="entry name" value="C5-MTase"/>
</dbReference>
<evidence type="ECO:0000256" key="5">
    <source>
        <dbReference type="ARBA" id="ARBA00022747"/>
    </source>
</evidence>
<dbReference type="NCBIfam" id="TIGR00675">
    <property type="entry name" value="dcm"/>
    <property type="match status" value="1"/>
</dbReference>
<dbReference type="PANTHER" id="PTHR46098:SF1">
    <property type="entry name" value="TRNA (CYTOSINE(38)-C(5))-METHYLTRANSFERASE"/>
    <property type="match status" value="1"/>
</dbReference>
<dbReference type="PROSITE" id="PS51679">
    <property type="entry name" value="SAM_MT_C5"/>
    <property type="match status" value="1"/>
</dbReference>
<evidence type="ECO:0000256" key="6">
    <source>
        <dbReference type="PROSITE-ProRule" id="PRU01016"/>
    </source>
</evidence>
<evidence type="ECO:0000256" key="3">
    <source>
        <dbReference type="ARBA" id="ARBA00022679"/>
    </source>
</evidence>
<keyword evidence="2 6" id="KW-0489">Methyltransferase</keyword>
<dbReference type="SUPFAM" id="SSF53335">
    <property type="entry name" value="S-adenosyl-L-methionine-dependent methyltransferases"/>
    <property type="match status" value="1"/>
</dbReference>
<evidence type="ECO:0000256" key="7">
    <source>
        <dbReference type="RuleBase" id="RU000416"/>
    </source>
</evidence>
<dbReference type="OrthoDB" id="9813719at2"/>
<dbReference type="Gene3D" id="3.90.120.10">
    <property type="entry name" value="DNA Methylase, subunit A, domain 2"/>
    <property type="match status" value="1"/>
</dbReference>
<dbReference type="Proteomes" id="UP000260025">
    <property type="component" value="Unassembled WGS sequence"/>
</dbReference>
<evidence type="ECO:0000313" key="8">
    <source>
        <dbReference type="EMBL" id="RGC16118.1"/>
    </source>
</evidence>
<dbReference type="PRINTS" id="PR00105">
    <property type="entry name" value="C5METTRFRASE"/>
</dbReference>